<proteinExistence type="predicted"/>
<keyword evidence="4" id="KW-1185">Reference proteome</keyword>
<organism evidence="3 4">
    <name type="scientific">Maritalea mobilis</name>
    <dbReference type="NCBI Taxonomy" id="483324"/>
    <lineage>
        <taxon>Bacteria</taxon>
        <taxon>Pseudomonadati</taxon>
        <taxon>Pseudomonadota</taxon>
        <taxon>Alphaproteobacteria</taxon>
        <taxon>Hyphomicrobiales</taxon>
        <taxon>Devosiaceae</taxon>
        <taxon>Maritalea</taxon>
    </lineage>
</organism>
<dbReference type="InterPro" id="IPR009270">
    <property type="entry name" value="DUF927"/>
</dbReference>
<dbReference type="AlphaFoldDB" id="A0A4R6VT83"/>
<accession>A0A4R6VT83</accession>
<evidence type="ECO:0000313" key="3">
    <source>
        <dbReference type="EMBL" id="TDQ67269.1"/>
    </source>
</evidence>
<gene>
    <name evidence="3" type="ORF">ATL17_1278</name>
</gene>
<evidence type="ECO:0000256" key="1">
    <source>
        <dbReference type="SAM" id="MobiDB-lite"/>
    </source>
</evidence>
<evidence type="ECO:0000313" key="4">
    <source>
        <dbReference type="Proteomes" id="UP000295391"/>
    </source>
</evidence>
<dbReference type="Pfam" id="PF06048">
    <property type="entry name" value="DUF927"/>
    <property type="match status" value="1"/>
</dbReference>
<protein>
    <submittedName>
        <fullName evidence="3">Uncharacterized protein DUF927</fullName>
    </submittedName>
</protein>
<dbReference type="OrthoDB" id="784829at2"/>
<sequence>MGKKNKTKSAKECAGVFRLHDPTTGTDVVLLRVERTDNRGLSTHVLEIEHFLNRVRLKTELQKIGADFNRCDVDELIEALPEKAGLLTKKVGWHQLGDDWVYLLYEPITDLGDGRLAYLDMSSLPDVGNGQLAGDLDEWVEHVARPMTKSKVSLFALCSAFAGPLLKFSGLQETMIINFAAKSSTGKTTIVKAAASVWGNPNDFPGWRQTETRIDETALVYNDNIYILDDLETNTGSLSKRMGDAFQLIHTLTAGKPKGISKLAAAEGRSTYQTIALSSSPKPITQAIAAKRELQDSDRVRLLDVLIPETPYGIWDPSIALRKNEPPLDRQQTEYLSANAARYHGTAGCKWVRFLMRNHDKIERLVELSTERFIRKCETNEPRKTRIAAKIALIEFAGLVAVAVKLLPCTKQDVQRACRWAYKEIIKSAFGHEVEFKHIQKCLIDARNAELFAAYDATQVRTNTKLKQEAGFINKSNGQLILTPKAFDSLFDELLPENQNARYARQAFIKKVLVQKGICCSGSNGEITKSVNINGSGQRRIVLDLSKLDKQLEATKPNDGGSTNKRSGSREARKKKRKTRSKKAQ</sequence>
<feature type="compositionally biased region" description="Basic residues" evidence="1">
    <location>
        <begin position="572"/>
        <end position="585"/>
    </location>
</feature>
<name>A0A4R6VT83_9HYPH</name>
<dbReference type="RefSeq" id="WP_133571895.1">
    <property type="nucleotide sequence ID" value="NZ_SNYR01000001.1"/>
</dbReference>
<evidence type="ECO:0000259" key="2">
    <source>
        <dbReference type="Pfam" id="PF06048"/>
    </source>
</evidence>
<dbReference type="Proteomes" id="UP000295391">
    <property type="component" value="Unassembled WGS sequence"/>
</dbReference>
<dbReference type="EMBL" id="SNYR01000001">
    <property type="protein sequence ID" value="TDQ67269.1"/>
    <property type="molecule type" value="Genomic_DNA"/>
</dbReference>
<comment type="caution">
    <text evidence="3">The sequence shown here is derived from an EMBL/GenBank/DDBJ whole genome shotgun (WGS) entry which is preliminary data.</text>
</comment>
<feature type="region of interest" description="Disordered" evidence="1">
    <location>
        <begin position="552"/>
        <end position="585"/>
    </location>
</feature>
<feature type="domain" description="DUF927" evidence="2">
    <location>
        <begin position="58"/>
        <end position="237"/>
    </location>
</feature>
<reference evidence="3 4" key="1">
    <citation type="submission" date="2019-03" db="EMBL/GenBank/DDBJ databases">
        <title>Genomic Encyclopedia of Type Strains, Phase III (KMG-III): the genomes of soil and plant-associated and newly described type strains.</title>
        <authorList>
            <person name="Whitman W."/>
        </authorList>
    </citation>
    <scope>NUCLEOTIDE SEQUENCE [LARGE SCALE GENOMIC DNA]</scope>
    <source>
        <strain evidence="3 4">CGMCC 1.7002</strain>
    </source>
</reference>